<feature type="non-terminal residue" evidence="2">
    <location>
        <position position="97"/>
    </location>
</feature>
<accession>A0A8S3IFR8</accession>
<keyword evidence="1" id="KW-0812">Transmembrane</keyword>
<dbReference type="EMBL" id="CAJOBI010330324">
    <property type="protein sequence ID" value="CAF5197447.1"/>
    <property type="molecule type" value="Genomic_DNA"/>
</dbReference>
<evidence type="ECO:0000256" key="1">
    <source>
        <dbReference type="SAM" id="Phobius"/>
    </source>
</evidence>
<organism evidence="2 3">
    <name type="scientific">Rotaria magnacalcarata</name>
    <dbReference type="NCBI Taxonomy" id="392030"/>
    <lineage>
        <taxon>Eukaryota</taxon>
        <taxon>Metazoa</taxon>
        <taxon>Spiralia</taxon>
        <taxon>Gnathifera</taxon>
        <taxon>Rotifera</taxon>
        <taxon>Eurotatoria</taxon>
        <taxon>Bdelloidea</taxon>
        <taxon>Philodinida</taxon>
        <taxon>Philodinidae</taxon>
        <taxon>Rotaria</taxon>
    </lineage>
</organism>
<proteinExistence type="predicted"/>
<protein>
    <submittedName>
        <fullName evidence="2">Uncharacterized protein</fullName>
    </submittedName>
</protein>
<comment type="caution">
    <text evidence="2">The sequence shown here is derived from an EMBL/GenBank/DDBJ whole genome shotgun (WGS) entry which is preliminary data.</text>
</comment>
<gene>
    <name evidence="2" type="ORF">SMN809_LOCUS74514</name>
</gene>
<feature type="transmembrane region" description="Helical" evidence="1">
    <location>
        <begin position="6"/>
        <end position="25"/>
    </location>
</feature>
<evidence type="ECO:0000313" key="2">
    <source>
        <dbReference type="EMBL" id="CAF5197447.1"/>
    </source>
</evidence>
<dbReference type="AlphaFoldDB" id="A0A8S3IFR8"/>
<dbReference type="Proteomes" id="UP000676336">
    <property type="component" value="Unassembled WGS sequence"/>
</dbReference>
<reference evidence="2" key="1">
    <citation type="submission" date="2021-02" db="EMBL/GenBank/DDBJ databases">
        <authorList>
            <person name="Nowell W R."/>
        </authorList>
    </citation>
    <scope>NUCLEOTIDE SEQUENCE</scope>
</reference>
<evidence type="ECO:0000313" key="3">
    <source>
        <dbReference type="Proteomes" id="UP000676336"/>
    </source>
</evidence>
<sequence length="97" mass="10890">GAALLIGCWDLVIHSVALCAIILMFGRAPTPSTQLTPINNELYGREQIPFIGNNDESPVNFISNHVLLNHGLEKRNKSQSIIEINSRNFYSHWDLMT</sequence>
<feature type="non-terminal residue" evidence="2">
    <location>
        <position position="1"/>
    </location>
</feature>
<keyword evidence="1" id="KW-0472">Membrane</keyword>
<name>A0A8S3IFR8_9BILA</name>
<keyword evidence="1" id="KW-1133">Transmembrane helix</keyword>